<organism evidence="5 6">
    <name type="scientific">Pseudonocardia sulfidoxydans NBRC 16205</name>
    <dbReference type="NCBI Taxonomy" id="1223511"/>
    <lineage>
        <taxon>Bacteria</taxon>
        <taxon>Bacillati</taxon>
        <taxon>Actinomycetota</taxon>
        <taxon>Actinomycetes</taxon>
        <taxon>Pseudonocardiales</taxon>
        <taxon>Pseudonocardiaceae</taxon>
        <taxon>Pseudonocardia</taxon>
    </lineage>
</organism>
<evidence type="ECO:0000256" key="3">
    <source>
        <dbReference type="SAM" id="SignalP"/>
    </source>
</evidence>
<evidence type="ECO:0000259" key="4">
    <source>
        <dbReference type="Pfam" id="PF13229"/>
    </source>
</evidence>
<dbReference type="Pfam" id="PF13229">
    <property type="entry name" value="Beta_helix"/>
    <property type="match status" value="2"/>
</dbReference>
<protein>
    <recommendedName>
        <fullName evidence="4">Right handed beta helix domain-containing protein</fullName>
    </recommendedName>
</protein>
<dbReference type="InterPro" id="IPR012334">
    <property type="entry name" value="Pectin_lyas_fold"/>
</dbReference>
<feature type="domain" description="Right handed beta helix" evidence="4">
    <location>
        <begin position="336"/>
        <end position="396"/>
    </location>
</feature>
<evidence type="ECO:0000313" key="6">
    <source>
        <dbReference type="Proteomes" id="UP000321685"/>
    </source>
</evidence>
<dbReference type="PANTHER" id="PTHR22990">
    <property type="entry name" value="F-BOX ONLY PROTEIN"/>
    <property type="match status" value="1"/>
</dbReference>
<dbReference type="SMART" id="SM00710">
    <property type="entry name" value="PbH1"/>
    <property type="match status" value="8"/>
</dbReference>
<feature type="region of interest" description="Disordered" evidence="2">
    <location>
        <begin position="65"/>
        <end position="99"/>
    </location>
</feature>
<evidence type="ECO:0000256" key="2">
    <source>
        <dbReference type="SAM" id="MobiDB-lite"/>
    </source>
</evidence>
<dbReference type="Proteomes" id="UP000321685">
    <property type="component" value="Unassembled WGS sequence"/>
</dbReference>
<dbReference type="SUPFAM" id="SSF51126">
    <property type="entry name" value="Pectin lyase-like"/>
    <property type="match status" value="1"/>
</dbReference>
<evidence type="ECO:0000313" key="5">
    <source>
        <dbReference type="EMBL" id="GEL24490.1"/>
    </source>
</evidence>
<accession>A0A511DI74</accession>
<sequence length="434" mass="43845">MSRRPLLSVTVAVVLAVVAPATASAATAPRCGWQAAATELAAATAGSSDARARAVHEALTAAGIGTTSAPGCTETPRERRTRSDTTQGKGIDDGAPGGGRTLTVGSGGQYRDIAAAVEASSPGDTVEVSAGTYPGFAVTRDGAPGSWLTIAAAPGSEVVVEGEPGSGNGLVGLDGRSWVRLVGLHVRGSSTHGVYGDKVDHVVLRDCEVSGSADGGIVLSGGTHVLVDGCEVHGNNARGTGASNEAISIVGTTTFEVVDSAVHDNGEEGVDAKYEAADGVIHHNRVWDNRGPNIYVDSAHDITVRDNEVWGATEASKSGIGLAVEDWSQTRRLAGITISDNVVRDNAGAGIDFWVESSGDVSDVTVTGNHIGGNGRGGITFNTGALAEVTVRGNTFGEGDRPPTGRGGVAVLDNVTGTIPAVTDAVLGRRGGDR</sequence>
<dbReference type="InterPro" id="IPR006626">
    <property type="entry name" value="PbH1"/>
</dbReference>
<name>A0A511DI74_9PSEU</name>
<dbReference type="EMBL" id="BJVJ01000034">
    <property type="protein sequence ID" value="GEL24490.1"/>
    <property type="molecule type" value="Genomic_DNA"/>
</dbReference>
<feature type="chain" id="PRO_5022155913" description="Right handed beta helix domain-containing protein" evidence="3">
    <location>
        <begin position="26"/>
        <end position="434"/>
    </location>
</feature>
<keyword evidence="6" id="KW-1185">Reference proteome</keyword>
<dbReference type="AlphaFoldDB" id="A0A511DI74"/>
<evidence type="ECO:0000256" key="1">
    <source>
        <dbReference type="ARBA" id="ARBA00022737"/>
    </source>
</evidence>
<dbReference type="InterPro" id="IPR011050">
    <property type="entry name" value="Pectin_lyase_fold/virulence"/>
</dbReference>
<dbReference type="Gene3D" id="2.160.20.10">
    <property type="entry name" value="Single-stranded right-handed beta-helix, Pectin lyase-like"/>
    <property type="match status" value="1"/>
</dbReference>
<reference evidence="5 6" key="1">
    <citation type="submission" date="2019-07" db="EMBL/GenBank/DDBJ databases">
        <title>Whole genome shotgun sequence of Pseudonocardia sulfidoxydans NBRC 16205.</title>
        <authorList>
            <person name="Hosoyama A."/>
            <person name="Uohara A."/>
            <person name="Ohji S."/>
            <person name="Ichikawa N."/>
        </authorList>
    </citation>
    <scope>NUCLEOTIDE SEQUENCE [LARGE SCALE GENOMIC DNA]</scope>
    <source>
        <strain evidence="5 6">NBRC 16205</strain>
    </source>
</reference>
<feature type="domain" description="Right handed beta helix" evidence="4">
    <location>
        <begin position="171"/>
        <end position="312"/>
    </location>
</feature>
<dbReference type="PANTHER" id="PTHR22990:SF15">
    <property type="entry name" value="F-BOX ONLY PROTEIN 10"/>
    <property type="match status" value="1"/>
</dbReference>
<keyword evidence="3" id="KW-0732">Signal</keyword>
<dbReference type="InterPro" id="IPR039448">
    <property type="entry name" value="Beta_helix"/>
</dbReference>
<gene>
    <name evidence="5" type="ORF">PSU4_34440</name>
</gene>
<dbReference type="InterPro" id="IPR051550">
    <property type="entry name" value="SCF-Subunits/Alg-Epimerases"/>
</dbReference>
<dbReference type="OrthoDB" id="3565729at2"/>
<keyword evidence="1" id="KW-0677">Repeat</keyword>
<comment type="caution">
    <text evidence="5">The sequence shown here is derived from an EMBL/GenBank/DDBJ whole genome shotgun (WGS) entry which is preliminary data.</text>
</comment>
<feature type="signal peptide" evidence="3">
    <location>
        <begin position="1"/>
        <end position="25"/>
    </location>
</feature>
<proteinExistence type="predicted"/>